<gene>
    <name evidence="2" type="ORF">EV643_1637</name>
</gene>
<dbReference type="SMART" id="SM00245">
    <property type="entry name" value="TSPc"/>
    <property type="match status" value="1"/>
</dbReference>
<dbReference type="SUPFAM" id="SSF52096">
    <property type="entry name" value="ClpP/crotonase"/>
    <property type="match status" value="1"/>
</dbReference>
<dbReference type="Pfam" id="PF03572">
    <property type="entry name" value="Peptidase_S41"/>
    <property type="match status" value="1"/>
</dbReference>
<dbReference type="Gene3D" id="3.30.750.44">
    <property type="match status" value="1"/>
</dbReference>
<evidence type="ECO:0000259" key="1">
    <source>
        <dbReference type="SMART" id="SM00245"/>
    </source>
</evidence>
<evidence type="ECO:0000313" key="3">
    <source>
        <dbReference type="Proteomes" id="UP000295388"/>
    </source>
</evidence>
<name>A0A4R6IX62_9ACTN</name>
<dbReference type="CDD" id="cd07563">
    <property type="entry name" value="Peptidase_S41_IRBP"/>
    <property type="match status" value="1"/>
</dbReference>
<dbReference type="PANTHER" id="PTHR11261">
    <property type="entry name" value="INTERPHOTORECEPTOR RETINOID-BINDING PROTEIN"/>
    <property type="match status" value="1"/>
</dbReference>
<dbReference type="PANTHER" id="PTHR11261:SF3">
    <property type="entry name" value="RETINOL-BINDING PROTEIN 3"/>
    <property type="match status" value="1"/>
</dbReference>
<dbReference type="Gene3D" id="3.90.226.10">
    <property type="entry name" value="2-enoyl-CoA Hydratase, Chain A, domain 1"/>
    <property type="match status" value="1"/>
</dbReference>
<sequence length="300" mass="32260">MADRLIADQQNGRYDDLTEPVALAERVTADIQAINGDKHLSLLYHVDDQVGDEEDPAGDEEAWVRHVELTAAGMARVERLSGNVGVLEIRPSLYDPRFAGTAVAGAMSLLWATDALLLDLRSCGGGSPEMVALVCSYFFEGEPVHLNDLVTPSSGAVRQYWTVPVTGPRFGGTKPIWVLTSSTTFSASEELTYNLQQLGRAVVVGERTRGGAHPREGFRVHPHLEASVPVQRALNPVSGTNWEGVGVSPDVEVDARSAFSEAYRRALEHVLALPVAPGRREVIEEAQAALAELRSGAATG</sequence>
<dbReference type="InterPro" id="IPR005151">
    <property type="entry name" value="Tail-specific_protease"/>
</dbReference>
<evidence type="ECO:0000313" key="2">
    <source>
        <dbReference type="EMBL" id="TDO27352.1"/>
    </source>
</evidence>
<feature type="domain" description="Tail specific protease" evidence="1">
    <location>
        <begin position="62"/>
        <end position="254"/>
    </location>
</feature>
<dbReference type="EMBL" id="SNWQ01000063">
    <property type="protein sequence ID" value="TDO27352.1"/>
    <property type="molecule type" value="Genomic_DNA"/>
</dbReference>
<reference evidence="2 3" key="1">
    <citation type="submission" date="2019-03" db="EMBL/GenBank/DDBJ databases">
        <title>Genomic Encyclopedia of Type Strains, Phase III (KMG-III): the genomes of soil and plant-associated and newly described type strains.</title>
        <authorList>
            <person name="Whitman W."/>
        </authorList>
    </citation>
    <scope>NUCLEOTIDE SEQUENCE [LARGE SCALE GENOMIC DNA]</scope>
    <source>
        <strain evidence="2 3">VKM Ac-2527</strain>
    </source>
</reference>
<proteinExistence type="predicted"/>
<dbReference type="RefSeq" id="WP_202870079.1">
    <property type="nucleotide sequence ID" value="NZ_SNWQ01000063.1"/>
</dbReference>
<organism evidence="2 3">
    <name type="scientific">Kribbella caucasensis</name>
    <dbReference type="NCBI Taxonomy" id="2512215"/>
    <lineage>
        <taxon>Bacteria</taxon>
        <taxon>Bacillati</taxon>
        <taxon>Actinomycetota</taxon>
        <taxon>Actinomycetes</taxon>
        <taxon>Propionibacteriales</taxon>
        <taxon>Kribbellaceae</taxon>
        <taxon>Kribbella</taxon>
    </lineage>
</organism>
<dbReference type="GO" id="GO:0008236">
    <property type="term" value="F:serine-type peptidase activity"/>
    <property type="evidence" value="ECO:0007669"/>
    <property type="project" value="InterPro"/>
</dbReference>
<comment type="caution">
    <text evidence="2">The sequence shown here is derived from an EMBL/GenBank/DDBJ whole genome shotgun (WGS) entry which is preliminary data.</text>
</comment>
<dbReference type="InterPro" id="IPR029045">
    <property type="entry name" value="ClpP/crotonase-like_dom_sf"/>
</dbReference>
<protein>
    <submittedName>
        <fullName evidence="2">Peptidase S41-like protein</fullName>
    </submittedName>
</protein>
<accession>A0A4R6IX62</accession>
<dbReference type="AlphaFoldDB" id="A0A4R6IX62"/>
<dbReference type="GO" id="GO:0006508">
    <property type="term" value="P:proteolysis"/>
    <property type="evidence" value="ECO:0007669"/>
    <property type="project" value="InterPro"/>
</dbReference>
<dbReference type="Proteomes" id="UP000295388">
    <property type="component" value="Unassembled WGS sequence"/>
</dbReference>
<keyword evidence="3" id="KW-1185">Reference proteome</keyword>